<dbReference type="EC" id="2.9.1.1" evidence="4"/>
<comment type="similarity">
    <text evidence="3">Belongs to the SelA family.</text>
</comment>
<dbReference type="RefSeq" id="WP_068267104.1">
    <property type="nucleotide sequence ID" value="NZ_LWSK01000158.1"/>
</dbReference>
<name>A0A5B1CPU6_9BACT</name>
<evidence type="ECO:0000256" key="1">
    <source>
        <dbReference type="ARBA" id="ARBA00001933"/>
    </source>
</evidence>
<dbReference type="EMBL" id="VRLW01000001">
    <property type="protein sequence ID" value="KAA1262412.1"/>
    <property type="molecule type" value="Genomic_DNA"/>
</dbReference>
<keyword evidence="5" id="KW-1185">Reference proteome</keyword>
<dbReference type="GO" id="GO:0004125">
    <property type="term" value="F:L-seryl-tRNA(Sec) selenium transferase activity"/>
    <property type="evidence" value="ECO:0007669"/>
    <property type="project" value="UniProtKB-EC"/>
</dbReference>
<dbReference type="AlphaFoldDB" id="A0A5B1CPU6"/>
<dbReference type="Pfam" id="PF03841">
    <property type="entry name" value="SelA"/>
    <property type="match status" value="1"/>
</dbReference>
<protein>
    <submittedName>
        <fullName evidence="4">L-seryl-tRNA(Sec) selenium transferase</fullName>
        <ecNumber evidence="4">2.9.1.1</ecNumber>
    </submittedName>
</protein>
<evidence type="ECO:0000313" key="4">
    <source>
        <dbReference type="EMBL" id="KAA1262412.1"/>
    </source>
</evidence>
<comment type="caution">
    <text evidence="4">The sequence shown here is derived from an EMBL/GenBank/DDBJ whole genome shotgun (WGS) entry which is preliminary data.</text>
</comment>
<evidence type="ECO:0000256" key="3">
    <source>
        <dbReference type="ARBA" id="ARBA00044507"/>
    </source>
</evidence>
<dbReference type="InterPro" id="IPR018319">
    <property type="entry name" value="SelA-like"/>
</dbReference>
<keyword evidence="2" id="KW-0663">Pyridoxal phosphate</keyword>
<organism evidence="4 5">
    <name type="scientific">Rubripirellula obstinata</name>
    <dbReference type="NCBI Taxonomy" id="406547"/>
    <lineage>
        <taxon>Bacteria</taxon>
        <taxon>Pseudomonadati</taxon>
        <taxon>Planctomycetota</taxon>
        <taxon>Planctomycetia</taxon>
        <taxon>Pirellulales</taxon>
        <taxon>Pirellulaceae</taxon>
        <taxon>Rubripirellula</taxon>
    </lineage>
</organism>
<dbReference type="OrthoDB" id="247355at2"/>
<accession>A0A5B1CPU6</accession>
<proteinExistence type="inferred from homology"/>
<dbReference type="Gene3D" id="3.90.1150.110">
    <property type="match status" value="1"/>
</dbReference>
<dbReference type="InterPro" id="IPR015421">
    <property type="entry name" value="PyrdxlP-dep_Trfase_major"/>
</dbReference>
<sequence length="448" mass="47903">MALPNWTIELLRRSLNEVAEKARQPETIEKFKNQANEILQDLPQTAARGIDAVMRGAESSRKSVERWTRKHTQLAVPMLNATGVLLTDNGTGVPLADAVTEVGREVILGDCVSGHMMVDRLSRRLDRAAGNGDQHGALVMSSFEAAVASLSIFSASHTIAVHRSNCVQLSADGGKAGLPLPSALSTIGVTLAGLKSTVMEVGSSNVHSAADFAGIERPCIVIADGGDQAIEAFDLKSPELSGSNAIQIAILPIATLEPSDCITSDIPVVSDWLSKVDLVVIPGNGLVGGPESGIVMGRRDLLDVISSSIAWPVLRASEPTFAMMTVAIEIASSKDRLPTTALMEASQDNLKSRAERLSTRLGACDWIKSCEVTADDAKLTSRGRWTLPSRQICLRHQSKSPTAWAEELREELPSLFVAVGDDCVKLDLRWIRASEDAKMAEVIENLAG</sequence>
<comment type="cofactor">
    <cofactor evidence="1">
        <name>pyridoxal 5'-phosphate</name>
        <dbReference type="ChEBI" id="CHEBI:597326"/>
    </cofactor>
</comment>
<dbReference type="Proteomes" id="UP000322699">
    <property type="component" value="Unassembled WGS sequence"/>
</dbReference>
<keyword evidence="4" id="KW-0808">Transferase</keyword>
<evidence type="ECO:0000313" key="5">
    <source>
        <dbReference type="Proteomes" id="UP000322699"/>
    </source>
</evidence>
<gene>
    <name evidence="4" type="primary">selA</name>
    <name evidence="4" type="ORF">LF1_49760</name>
</gene>
<evidence type="ECO:0000256" key="2">
    <source>
        <dbReference type="ARBA" id="ARBA00022898"/>
    </source>
</evidence>
<dbReference type="PANTHER" id="PTHR32328:SF0">
    <property type="entry name" value="L-SERYL-TRNA(SEC) SELENIUM TRANSFERASE"/>
    <property type="match status" value="1"/>
</dbReference>
<reference evidence="4 5" key="1">
    <citation type="submission" date="2019-08" db="EMBL/GenBank/DDBJ databases">
        <title>Deep-cultivation of Planctomycetes and their phenomic and genomic characterization uncovers novel biology.</title>
        <authorList>
            <person name="Wiegand S."/>
            <person name="Jogler M."/>
            <person name="Boedeker C."/>
            <person name="Pinto D."/>
            <person name="Vollmers J."/>
            <person name="Rivas-Marin E."/>
            <person name="Kohn T."/>
            <person name="Peeters S.H."/>
            <person name="Heuer A."/>
            <person name="Rast P."/>
            <person name="Oberbeckmann S."/>
            <person name="Bunk B."/>
            <person name="Jeske O."/>
            <person name="Meyerdierks A."/>
            <person name="Storesund J.E."/>
            <person name="Kallscheuer N."/>
            <person name="Luecker S."/>
            <person name="Lage O.M."/>
            <person name="Pohl T."/>
            <person name="Merkel B.J."/>
            <person name="Hornburger P."/>
            <person name="Mueller R.-W."/>
            <person name="Bruemmer F."/>
            <person name="Labrenz M."/>
            <person name="Spormann A.M."/>
            <person name="Op Den Camp H."/>
            <person name="Overmann J."/>
            <person name="Amann R."/>
            <person name="Jetten M.S.M."/>
            <person name="Mascher T."/>
            <person name="Medema M.H."/>
            <person name="Devos D.P."/>
            <person name="Kaster A.-K."/>
            <person name="Ovreas L."/>
            <person name="Rohde M."/>
            <person name="Galperin M.Y."/>
            <person name="Jogler C."/>
        </authorList>
    </citation>
    <scope>NUCLEOTIDE SEQUENCE [LARGE SCALE GENOMIC DNA]</scope>
    <source>
        <strain evidence="4 5">LF1</strain>
    </source>
</reference>
<dbReference type="Gene3D" id="3.40.640.10">
    <property type="entry name" value="Type I PLP-dependent aspartate aminotransferase-like (Major domain)"/>
    <property type="match status" value="1"/>
</dbReference>
<dbReference type="PANTHER" id="PTHR32328">
    <property type="entry name" value="L-SERYL-TRNA(SEC) SELENIUM TRANSFERASE"/>
    <property type="match status" value="1"/>
</dbReference>